<dbReference type="InterPro" id="IPR036047">
    <property type="entry name" value="F-box-like_dom_sf"/>
</dbReference>
<dbReference type="InterPro" id="IPR053197">
    <property type="entry name" value="F-box_SCFL_complex_component"/>
</dbReference>
<dbReference type="Pfam" id="PF00646">
    <property type="entry name" value="F-box"/>
    <property type="match status" value="1"/>
</dbReference>
<sequence length="610" mass="69117">MAQCRVTNASECPKAHWNANNAALLLLPRRRDSSGRLQPQFRISKAARTPHDFRESLCHLLDEMHPTTTHRSEPRSRRRGAATVDRLSALPDALLHHIMSSLKAWEVVRTCVLARRWRHLWASAPCVDLRVRYSGRDDDPPEEFRDFVHHLFLLRDVSAAVDTLLLRSSDEDAGYDEKDSDMWIRTAINRRARVVHLAGHRKDIALLDRVPFVSGHLKVLKLSHARLDGRILQQLSSCCTSLEELDLKDCLFTSHEIVSASLKTLIMVKCTFNLDFSVTAPNLVLLRLVTPSVRVPSFKNFGSLVTGTIILDDSFLSDDFEQISDRDDCDETTDDDDDDDSDNDMSDDDFGNSSCDDVEENTDEEDGYDKSKNYKVGYEYSFPKKAYRLGGSNDNYGYGSDIDSDDNTYEYNEIANDAKYGYKGIGQIPSKGNNYGENCGGTDSKILGGRHILESLSTATSLEFLSDAGEVVLSRELERCPTFSNLKTLSLGEWCMVADFDALIFLLQHSPNIERLFLQLKLNFNTRKVLKTGIKPLGRSFTCKHLRMVKIKCSKDDARVHTLAHLFRANGVTLEKIYVRRSGNAYLRGQKFMRDLAKQELINYGSDNWM</sequence>
<keyword evidence="4" id="KW-1185">Reference proteome</keyword>
<protein>
    <recommendedName>
        <fullName evidence="2">F-box domain-containing protein</fullName>
    </recommendedName>
</protein>
<evidence type="ECO:0000259" key="2">
    <source>
        <dbReference type="Pfam" id="PF00646"/>
    </source>
</evidence>
<dbReference type="Proteomes" id="UP001231189">
    <property type="component" value="Unassembled WGS sequence"/>
</dbReference>
<evidence type="ECO:0000313" key="3">
    <source>
        <dbReference type="EMBL" id="KAK1678135.1"/>
    </source>
</evidence>
<feature type="domain" description="F-box" evidence="2">
    <location>
        <begin position="87"/>
        <end position="123"/>
    </location>
</feature>
<name>A0AAD8WRS5_LOLMU</name>
<feature type="region of interest" description="Disordered" evidence="1">
    <location>
        <begin position="325"/>
        <end position="370"/>
    </location>
</feature>
<evidence type="ECO:0000256" key="1">
    <source>
        <dbReference type="SAM" id="MobiDB-lite"/>
    </source>
</evidence>
<organism evidence="3 4">
    <name type="scientific">Lolium multiflorum</name>
    <name type="common">Italian ryegrass</name>
    <name type="synonym">Lolium perenne subsp. multiflorum</name>
    <dbReference type="NCBI Taxonomy" id="4521"/>
    <lineage>
        <taxon>Eukaryota</taxon>
        <taxon>Viridiplantae</taxon>
        <taxon>Streptophyta</taxon>
        <taxon>Embryophyta</taxon>
        <taxon>Tracheophyta</taxon>
        <taxon>Spermatophyta</taxon>
        <taxon>Magnoliopsida</taxon>
        <taxon>Liliopsida</taxon>
        <taxon>Poales</taxon>
        <taxon>Poaceae</taxon>
        <taxon>BOP clade</taxon>
        <taxon>Pooideae</taxon>
        <taxon>Poodae</taxon>
        <taxon>Poeae</taxon>
        <taxon>Poeae Chloroplast Group 2 (Poeae type)</taxon>
        <taxon>Loliodinae</taxon>
        <taxon>Loliinae</taxon>
        <taxon>Lolium</taxon>
    </lineage>
</organism>
<dbReference type="InterPro" id="IPR053781">
    <property type="entry name" value="F-box_AtFBL13-like"/>
</dbReference>
<dbReference type="EMBL" id="JAUUTY010000002">
    <property type="protein sequence ID" value="KAK1678135.1"/>
    <property type="molecule type" value="Genomic_DNA"/>
</dbReference>
<gene>
    <name evidence="3" type="ORF">QYE76_038983</name>
</gene>
<dbReference type="AlphaFoldDB" id="A0AAD8WRS5"/>
<dbReference type="PANTHER" id="PTHR34223:SF81">
    <property type="entry name" value="OS08G0281600 PROTEIN"/>
    <property type="match status" value="1"/>
</dbReference>
<dbReference type="PANTHER" id="PTHR34223">
    <property type="entry name" value="OS11G0201299 PROTEIN"/>
    <property type="match status" value="1"/>
</dbReference>
<dbReference type="CDD" id="cd22160">
    <property type="entry name" value="F-box_AtFBL13-like"/>
    <property type="match status" value="1"/>
</dbReference>
<dbReference type="SUPFAM" id="SSF81383">
    <property type="entry name" value="F-box domain"/>
    <property type="match status" value="1"/>
</dbReference>
<evidence type="ECO:0000313" key="4">
    <source>
        <dbReference type="Proteomes" id="UP001231189"/>
    </source>
</evidence>
<dbReference type="SUPFAM" id="SSF52058">
    <property type="entry name" value="L domain-like"/>
    <property type="match status" value="1"/>
</dbReference>
<accession>A0AAD8WRS5</accession>
<proteinExistence type="predicted"/>
<dbReference type="Gene3D" id="1.20.1280.50">
    <property type="match status" value="1"/>
</dbReference>
<reference evidence="3" key="1">
    <citation type="submission" date="2023-07" db="EMBL/GenBank/DDBJ databases">
        <title>A chromosome-level genome assembly of Lolium multiflorum.</title>
        <authorList>
            <person name="Chen Y."/>
            <person name="Copetti D."/>
            <person name="Kolliker R."/>
            <person name="Studer B."/>
        </authorList>
    </citation>
    <scope>NUCLEOTIDE SEQUENCE</scope>
    <source>
        <strain evidence="3">02402/16</strain>
        <tissue evidence="3">Leaf</tissue>
    </source>
</reference>
<dbReference type="Gene3D" id="3.80.10.10">
    <property type="entry name" value="Ribonuclease Inhibitor"/>
    <property type="match status" value="1"/>
</dbReference>
<comment type="caution">
    <text evidence="3">The sequence shown here is derived from an EMBL/GenBank/DDBJ whole genome shotgun (WGS) entry which is preliminary data.</text>
</comment>
<feature type="compositionally biased region" description="Acidic residues" evidence="1">
    <location>
        <begin position="325"/>
        <end position="367"/>
    </location>
</feature>
<dbReference type="InterPro" id="IPR032675">
    <property type="entry name" value="LRR_dom_sf"/>
</dbReference>
<dbReference type="InterPro" id="IPR001810">
    <property type="entry name" value="F-box_dom"/>
</dbReference>